<organism evidence="2 3">
    <name type="scientific">Sphaerisporangium aureirubrum</name>
    <dbReference type="NCBI Taxonomy" id="1544736"/>
    <lineage>
        <taxon>Bacteria</taxon>
        <taxon>Bacillati</taxon>
        <taxon>Actinomycetota</taxon>
        <taxon>Actinomycetes</taxon>
        <taxon>Streptosporangiales</taxon>
        <taxon>Streptosporangiaceae</taxon>
        <taxon>Sphaerisporangium</taxon>
    </lineage>
</organism>
<sequence>MPVREASAGCSTGSEAGQATGGAKRLAGGGEAFDLAAQEDGRVAEPADDLADGGGVLTAAPFLLDAVAQPVDEVQALVCAEHAVGGVGHLADVLQDELVGALDHSRHTAPAGGATHPFG</sequence>
<accession>A0ABW1NWT5</accession>
<dbReference type="EMBL" id="JBHSRF010000107">
    <property type="protein sequence ID" value="MFC6086932.1"/>
    <property type="molecule type" value="Genomic_DNA"/>
</dbReference>
<keyword evidence="3" id="KW-1185">Reference proteome</keyword>
<evidence type="ECO:0000313" key="3">
    <source>
        <dbReference type="Proteomes" id="UP001596137"/>
    </source>
</evidence>
<evidence type="ECO:0000256" key="1">
    <source>
        <dbReference type="SAM" id="MobiDB-lite"/>
    </source>
</evidence>
<protein>
    <submittedName>
        <fullName evidence="2">Uncharacterized protein</fullName>
    </submittedName>
</protein>
<reference evidence="3" key="1">
    <citation type="journal article" date="2019" name="Int. J. Syst. Evol. Microbiol.">
        <title>The Global Catalogue of Microorganisms (GCM) 10K type strain sequencing project: providing services to taxonomists for standard genome sequencing and annotation.</title>
        <authorList>
            <consortium name="The Broad Institute Genomics Platform"/>
            <consortium name="The Broad Institute Genome Sequencing Center for Infectious Disease"/>
            <person name="Wu L."/>
            <person name="Ma J."/>
        </authorList>
    </citation>
    <scope>NUCLEOTIDE SEQUENCE [LARGE SCALE GENOMIC DNA]</scope>
    <source>
        <strain evidence="3">JCM 30346</strain>
    </source>
</reference>
<dbReference type="Proteomes" id="UP001596137">
    <property type="component" value="Unassembled WGS sequence"/>
</dbReference>
<feature type="region of interest" description="Disordered" evidence="1">
    <location>
        <begin position="1"/>
        <end position="25"/>
    </location>
</feature>
<evidence type="ECO:0000313" key="2">
    <source>
        <dbReference type="EMBL" id="MFC6086932.1"/>
    </source>
</evidence>
<proteinExistence type="predicted"/>
<gene>
    <name evidence="2" type="ORF">ACFP1K_37605</name>
</gene>
<comment type="caution">
    <text evidence="2">The sequence shown here is derived from an EMBL/GenBank/DDBJ whole genome shotgun (WGS) entry which is preliminary data.</text>
</comment>
<dbReference type="RefSeq" id="WP_380762611.1">
    <property type="nucleotide sequence ID" value="NZ_JBHSRF010000107.1"/>
</dbReference>
<name>A0ABW1NWT5_9ACTN</name>